<accession>A0AA88S0T5</accession>
<gene>
    <name evidence="1" type="ORF">Q5P01_020091</name>
</gene>
<protein>
    <submittedName>
        <fullName evidence="1">Uncharacterized protein</fullName>
    </submittedName>
</protein>
<name>A0AA88S0T5_CHASR</name>
<proteinExistence type="predicted"/>
<reference evidence="1" key="1">
    <citation type="submission" date="2023-07" db="EMBL/GenBank/DDBJ databases">
        <title>Chromosome-level Genome Assembly of Striped Snakehead (Channa striata).</title>
        <authorList>
            <person name="Liu H."/>
        </authorList>
    </citation>
    <scope>NUCLEOTIDE SEQUENCE</scope>
    <source>
        <strain evidence="1">Gz</strain>
        <tissue evidence="1">Muscle</tissue>
    </source>
</reference>
<dbReference type="Proteomes" id="UP001187415">
    <property type="component" value="Unassembled WGS sequence"/>
</dbReference>
<comment type="caution">
    <text evidence="1">The sequence shown here is derived from an EMBL/GenBank/DDBJ whole genome shotgun (WGS) entry which is preliminary data.</text>
</comment>
<sequence length="72" mass="7513">MKISPKRTPAGDGAVLAVVFHKAADDPVTTSPAADVGAAAGMPVSLPKQLCHQRWVASLAVMDDSDKFCHLL</sequence>
<organism evidence="1 2">
    <name type="scientific">Channa striata</name>
    <name type="common">Snakehead murrel</name>
    <name type="synonym">Ophicephalus striatus</name>
    <dbReference type="NCBI Taxonomy" id="64152"/>
    <lineage>
        <taxon>Eukaryota</taxon>
        <taxon>Metazoa</taxon>
        <taxon>Chordata</taxon>
        <taxon>Craniata</taxon>
        <taxon>Vertebrata</taxon>
        <taxon>Euteleostomi</taxon>
        <taxon>Actinopterygii</taxon>
        <taxon>Neopterygii</taxon>
        <taxon>Teleostei</taxon>
        <taxon>Neoteleostei</taxon>
        <taxon>Acanthomorphata</taxon>
        <taxon>Anabantaria</taxon>
        <taxon>Anabantiformes</taxon>
        <taxon>Channoidei</taxon>
        <taxon>Channidae</taxon>
        <taxon>Channa</taxon>
    </lineage>
</organism>
<keyword evidence="2" id="KW-1185">Reference proteome</keyword>
<evidence type="ECO:0000313" key="2">
    <source>
        <dbReference type="Proteomes" id="UP001187415"/>
    </source>
</evidence>
<dbReference type="AlphaFoldDB" id="A0AA88S0T5"/>
<dbReference type="EMBL" id="JAUPFM010000016">
    <property type="protein sequence ID" value="KAK2825877.1"/>
    <property type="molecule type" value="Genomic_DNA"/>
</dbReference>
<evidence type="ECO:0000313" key="1">
    <source>
        <dbReference type="EMBL" id="KAK2825877.1"/>
    </source>
</evidence>